<dbReference type="SMART" id="SM00248">
    <property type="entry name" value="ANK"/>
    <property type="match status" value="2"/>
</dbReference>
<evidence type="ECO:0000256" key="3">
    <source>
        <dbReference type="PROSITE-ProRule" id="PRU00023"/>
    </source>
</evidence>
<dbReference type="GO" id="GO:0004842">
    <property type="term" value="F:ubiquitin-protein transferase activity"/>
    <property type="evidence" value="ECO:0007669"/>
    <property type="project" value="TreeGrafter"/>
</dbReference>
<evidence type="ECO:0000256" key="2">
    <source>
        <dbReference type="ARBA" id="ARBA00023043"/>
    </source>
</evidence>
<dbReference type="EMBL" id="MU005620">
    <property type="protein sequence ID" value="KAF2677632.1"/>
    <property type="molecule type" value="Genomic_DNA"/>
</dbReference>
<dbReference type="Pfam" id="PF12796">
    <property type="entry name" value="Ank_2"/>
    <property type="match status" value="1"/>
</dbReference>
<feature type="non-terminal residue" evidence="4">
    <location>
        <position position="1"/>
    </location>
</feature>
<name>A0A6G1IHE6_9PLEO</name>
<dbReference type="SUPFAM" id="SSF48403">
    <property type="entry name" value="Ankyrin repeat"/>
    <property type="match status" value="1"/>
</dbReference>
<feature type="non-terminal residue" evidence="4">
    <location>
        <position position="108"/>
    </location>
</feature>
<dbReference type="PANTHER" id="PTHR24171">
    <property type="entry name" value="ANKYRIN REPEAT DOMAIN-CONTAINING PROTEIN 39-RELATED"/>
    <property type="match status" value="1"/>
</dbReference>
<dbReference type="Gene3D" id="1.25.40.20">
    <property type="entry name" value="Ankyrin repeat-containing domain"/>
    <property type="match status" value="1"/>
</dbReference>
<keyword evidence="1" id="KW-0677">Repeat</keyword>
<feature type="repeat" description="ANK" evidence="3">
    <location>
        <begin position="51"/>
        <end position="80"/>
    </location>
</feature>
<gene>
    <name evidence="4" type="ORF">K458DRAFT_349724</name>
</gene>
<dbReference type="PROSITE" id="PS50297">
    <property type="entry name" value="ANK_REP_REGION"/>
    <property type="match status" value="1"/>
</dbReference>
<protein>
    <submittedName>
        <fullName evidence="4">Ankyrin</fullName>
    </submittedName>
</protein>
<dbReference type="AlphaFoldDB" id="A0A6G1IHE6"/>
<evidence type="ECO:0000313" key="4">
    <source>
        <dbReference type="EMBL" id="KAF2677632.1"/>
    </source>
</evidence>
<reference evidence="4" key="1">
    <citation type="journal article" date="2020" name="Stud. Mycol.">
        <title>101 Dothideomycetes genomes: a test case for predicting lifestyles and emergence of pathogens.</title>
        <authorList>
            <person name="Haridas S."/>
            <person name="Albert R."/>
            <person name="Binder M."/>
            <person name="Bloem J."/>
            <person name="Labutti K."/>
            <person name="Salamov A."/>
            <person name="Andreopoulos B."/>
            <person name="Baker S."/>
            <person name="Barry K."/>
            <person name="Bills G."/>
            <person name="Bluhm B."/>
            <person name="Cannon C."/>
            <person name="Castanera R."/>
            <person name="Culley D."/>
            <person name="Daum C."/>
            <person name="Ezra D."/>
            <person name="Gonzalez J."/>
            <person name="Henrissat B."/>
            <person name="Kuo A."/>
            <person name="Liang C."/>
            <person name="Lipzen A."/>
            <person name="Lutzoni F."/>
            <person name="Magnuson J."/>
            <person name="Mondo S."/>
            <person name="Nolan M."/>
            <person name="Ohm R."/>
            <person name="Pangilinan J."/>
            <person name="Park H.-J."/>
            <person name="Ramirez L."/>
            <person name="Alfaro M."/>
            <person name="Sun H."/>
            <person name="Tritt A."/>
            <person name="Yoshinaga Y."/>
            <person name="Zwiers L.-H."/>
            <person name="Turgeon B."/>
            <person name="Goodwin S."/>
            <person name="Spatafora J."/>
            <person name="Crous P."/>
            <person name="Grigoriev I."/>
        </authorList>
    </citation>
    <scope>NUCLEOTIDE SEQUENCE</scope>
    <source>
        <strain evidence="4">CBS 122367</strain>
    </source>
</reference>
<keyword evidence="5" id="KW-1185">Reference proteome</keyword>
<proteinExistence type="predicted"/>
<evidence type="ECO:0000313" key="5">
    <source>
        <dbReference type="Proteomes" id="UP000799291"/>
    </source>
</evidence>
<dbReference type="PROSITE" id="PS50088">
    <property type="entry name" value="ANK_REPEAT"/>
    <property type="match status" value="1"/>
</dbReference>
<dbReference type="Proteomes" id="UP000799291">
    <property type="component" value="Unassembled WGS sequence"/>
</dbReference>
<dbReference type="GO" id="GO:0085020">
    <property type="term" value="P:protein K6-linked ubiquitination"/>
    <property type="evidence" value="ECO:0007669"/>
    <property type="project" value="TreeGrafter"/>
</dbReference>
<organism evidence="4 5">
    <name type="scientific">Lentithecium fluviatile CBS 122367</name>
    <dbReference type="NCBI Taxonomy" id="1168545"/>
    <lineage>
        <taxon>Eukaryota</taxon>
        <taxon>Fungi</taxon>
        <taxon>Dikarya</taxon>
        <taxon>Ascomycota</taxon>
        <taxon>Pezizomycotina</taxon>
        <taxon>Dothideomycetes</taxon>
        <taxon>Pleosporomycetidae</taxon>
        <taxon>Pleosporales</taxon>
        <taxon>Massarineae</taxon>
        <taxon>Lentitheciaceae</taxon>
        <taxon>Lentithecium</taxon>
    </lineage>
</organism>
<dbReference type="PANTHER" id="PTHR24171:SF8">
    <property type="entry name" value="BRCA1-ASSOCIATED RING DOMAIN PROTEIN 1"/>
    <property type="match status" value="1"/>
</dbReference>
<evidence type="ECO:0000256" key="1">
    <source>
        <dbReference type="ARBA" id="ARBA00022737"/>
    </source>
</evidence>
<sequence>LLDAGADVNAIEGEYGTSLQAAAGQGNIRICQSLLRHGALVNSPICGIYGTPLQAAAAHGDEEVVQFLLDHGASINARGGKLGTALQASASRLGRPTFLAQSLLERGA</sequence>
<dbReference type="InterPro" id="IPR036770">
    <property type="entry name" value="Ankyrin_rpt-contain_sf"/>
</dbReference>
<accession>A0A6G1IHE6</accession>
<dbReference type="InterPro" id="IPR002110">
    <property type="entry name" value="Ankyrin_rpt"/>
</dbReference>
<dbReference type="OrthoDB" id="427518at2759"/>
<keyword evidence="2 3" id="KW-0040">ANK repeat</keyword>